<protein>
    <recommendedName>
        <fullName evidence="2">histidine kinase</fullName>
        <ecNumber evidence="2">2.7.13.3</ecNumber>
    </recommendedName>
</protein>
<keyword evidence="10" id="KW-0812">Transmembrane</keyword>
<evidence type="ECO:0000256" key="9">
    <source>
        <dbReference type="SAM" id="MobiDB-lite"/>
    </source>
</evidence>
<feature type="region of interest" description="Disordered" evidence="9">
    <location>
        <begin position="20"/>
        <end position="53"/>
    </location>
</feature>
<gene>
    <name evidence="12" type="ORF">EV191_11427</name>
</gene>
<evidence type="ECO:0000256" key="10">
    <source>
        <dbReference type="SAM" id="Phobius"/>
    </source>
</evidence>
<feature type="transmembrane region" description="Helical" evidence="10">
    <location>
        <begin position="126"/>
        <end position="151"/>
    </location>
</feature>
<dbReference type="Gene3D" id="1.20.5.1930">
    <property type="match status" value="1"/>
</dbReference>
<organism evidence="12 13">
    <name type="scientific">Tamaricihabitans halophyticus</name>
    <dbReference type="NCBI Taxonomy" id="1262583"/>
    <lineage>
        <taxon>Bacteria</taxon>
        <taxon>Bacillati</taxon>
        <taxon>Actinomycetota</taxon>
        <taxon>Actinomycetes</taxon>
        <taxon>Pseudonocardiales</taxon>
        <taxon>Pseudonocardiaceae</taxon>
        <taxon>Tamaricihabitans</taxon>
    </lineage>
</organism>
<evidence type="ECO:0000256" key="5">
    <source>
        <dbReference type="ARBA" id="ARBA00022741"/>
    </source>
</evidence>
<keyword evidence="10" id="KW-1133">Transmembrane helix</keyword>
<dbReference type="InterPro" id="IPR036890">
    <property type="entry name" value="HATPase_C_sf"/>
</dbReference>
<dbReference type="PANTHER" id="PTHR24421:SF10">
    <property type="entry name" value="NITRATE_NITRITE SENSOR PROTEIN NARQ"/>
    <property type="match status" value="1"/>
</dbReference>
<keyword evidence="13" id="KW-1185">Reference proteome</keyword>
<comment type="catalytic activity">
    <reaction evidence="1">
        <text>ATP + protein L-histidine = ADP + protein N-phospho-L-histidine.</text>
        <dbReference type="EC" id="2.7.13.3"/>
    </reaction>
</comment>
<dbReference type="InterPro" id="IPR050482">
    <property type="entry name" value="Sensor_HK_TwoCompSys"/>
</dbReference>
<dbReference type="AlphaFoldDB" id="A0A4R2QB87"/>
<keyword evidence="10" id="KW-0472">Membrane</keyword>
<dbReference type="Gene3D" id="3.30.565.10">
    <property type="entry name" value="Histidine kinase-like ATPase, C-terminal domain"/>
    <property type="match status" value="1"/>
</dbReference>
<dbReference type="OrthoDB" id="227596at2"/>
<evidence type="ECO:0000256" key="8">
    <source>
        <dbReference type="ARBA" id="ARBA00023012"/>
    </source>
</evidence>
<keyword evidence="8" id="KW-0902">Two-component regulatory system</keyword>
<dbReference type="EC" id="2.7.13.3" evidence="2"/>
<evidence type="ECO:0000256" key="7">
    <source>
        <dbReference type="ARBA" id="ARBA00022840"/>
    </source>
</evidence>
<keyword evidence="4" id="KW-0808">Transferase</keyword>
<comment type="caution">
    <text evidence="12">The sequence shown here is derived from an EMBL/GenBank/DDBJ whole genome shotgun (WGS) entry which is preliminary data.</text>
</comment>
<dbReference type="RefSeq" id="WP_132879639.1">
    <property type="nucleotide sequence ID" value="NZ_SLXQ01000014.1"/>
</dbReference>
<evidence type="ECO:0000313" key="13">
    <source>
        <dbReference type="Proteomes" id="UP000294911"/>
    </source>
</evidence>
<evidence type="ECO:0000256" key="1">
    <source>
        <dbReference type="ARBA" id="ARBA00000085"/>
    </source>
</evidence>
<dbReference type="InterPro" id="IPR011712">
    <property type="entry name" value="Sig_transdc_His_kin_sub3_dim/P"/>
</dbReference>
<accession>A0A4R2QB87</accession>
<reference evidence="12 13" key="1">
    <citation type="submission" date="2019-03" db="EMBL/GenBank/DDBJ databases">
        <title>Genomic Encyclopedia of Type Strains, Phase IV (KMG-IV): sequencing the most valuable type-strain genomes for metagenomic binning, comparative biology and taxonomic classification.</title>
        <authorList>
            <person name="Goeker M."/>
        </authorList>
    </citation>
    <scope>NUCLEOTIDE SEQUENCE [LARGE SCALE GENOMIC DNA]</scope>
    <source>
        <strain evidence="12 13">DSM 45765</strain>
    </source>
</reference>
<feature type="transmembrane region" description="Helical" evidence="10">
    <location>
        <begin position="157"/>
        <end position="174"/>
    </location>
</feature>
<evidence type="ECO:0000256" key="2">
    <source>
        <dbReference type="ARBA" id="ARBA00012438"/>
    </source>
</evidence>
<feature type="domain" description="Signal transduction histidine kinase subgroup 3 dimerisation and phosphoacceptor" evidence="11">
    <location>
        <begin position="242"/>
        <end position="305"/>
    </location>
</feature>
<evidence type="ECO:0000256" key="4">
    <source>
        <dbReference type="ARBA" id="ARBA00022679"/>
    </source>
</evidence>
<keyword evidence="3" id="KW-0597">Phosphoprotein</keyword>
<dbReference type="Pfam" id="PF07730">
    <property type="entry name" value="HisKA_3"/>
    <property type="match status" value="1"/>
</dbReference>
<feature type="transmembrane region" description="Helical" evidence="10">
    <location>
        <begin position="194"/>
        <end position="212"/>
    </location>
</feature>
<evidence type="ECO:0000256" key="3">
    <source>
        <dbReference type="ARBA" id="ARBA00022553"/>
    </source>
</evidence>
<keyword evidence="7" id="KW-0067">ATP-binding</keyword>
<dbReference type="EMBL" id="SLXQ01000014">
    <property type="protein sequence ID" value="TCP46230.1"/>
    <property type="molecule type" value="Genomic_DNA"/>
</dbReference>
<keyword evidence="6 12" id="KW-0418">Kinase</keyword>
<dbReference type="Proteomes" id="UP000294911">
    <property type="component" value="Unassembled WGS sequence"/>
</dbReference>
<evidence type="ECO:0000313" key="12">
    <source>
        <dbReference type="EMBL" id="TCP46230.1"/>
    </source>
</evidence>
<dbReference type="GO" id="GO:0005524">
    <property type="term" value="F:ATP binding"/>
    <property type="evidence" value="ECO:0007669"/>
    <property type="project" value="UniProtKB-KW"/>
</dbReference>
<proteinExistence type="predicted"/>
<dbReference type="SUPFAM" id="SSF55874">
    <property type="entry name" value="ATPase domain of HSP90 chaperone/DNA topoisomerase II/histidine kinase"/>
    <property type="match status" value="1"/>
</dbReference>
<feature type="region of interest" description="Disordered" evidence="9">
    <location>
        <begin position="435"/>
        <end position="474"/>
    </location>
</feature>
<dbReference type="GO" id="GO:0046983">
    <property type="term" value="F:protein dimerization activity"/>
    <property type="evidence" value="ECO:0007669"/>
    <property type="project" value="InterPro"/>
</dbReference>
<dbReference type="GO" id="GO:0016020">
    <property type="term" value="C:membrane"/>
    <property type="evidence" value="ECO:0007669"/>
    <property type="project" value="InterPro"/>
</dbReference>
<dbReference type="PANTHER" id="PTHR24421">
    <property type="entry name" value="NITRATE/NITRITE SENSOR PROTEIN NARX-RELATED"/>
    <property type="match status" value="1"/>
</dbReference>
<keyword evidence="5" id="KW-0547">Nucleotide-binding</keyword>
<dbReference type="GO" id="GO:0000155">
    <property type="term" value="F:phosphorelay sensor kinase activity"/>
    <property type="evidence" value="ECO:0007669"/>
    <property type="project" value="InterPro"/>
</dbReference>
<evidence type="ECO:0000256" key="6">
    <source>
        <dbReference type="ARBA" id="ARBA00022777"/>
    </source>
</evidence>
<evidence type="ECO:0000259" key="11">
    <source>
        <dbReference type="Pfam" id="PF07730"/>
    </source>
</evidence>
<dbReference type="CDD" id="cd16917">
    <property type="entry name" value="HATPase_UhpB-NarQ-NarX-like"/>
    <property type="match status" value="1"/>
</dbReference>
<feature type="compositionally biased region" description="Low complexity" evidence="9">
    <location>
        <begin position="36"/>
        <end position="52"/>
    </location>
</feature>
<name>A0A4R2QB87_9PSEU</name>
<sequence length="474" mass="50370">MTTPEFRLAWFRLGTRKRAATRQDSAARPGARSGTDGAAPAVANAGGPDAVPSTGTRRGSWLRGFPVELCIVVLAALDVWLAMDDEIALGWNIQALAQDDPSLPHSIVLSAISCLALFARRRFPFITLLITVPGFFVGWAQLAAMVALWTLARRKQLAWQTIVGALLVAACRFVTWPPELFFEDSWRSHALDAIWSAIVAGLPVALGLLAAAREELAARYTELTQSRERERQLHAIAVREQERTRLARDMHDGVSHQVTLIAMQAGALKVAADDESTAQSADTIRQLSLRTLGELREMVGLLRSSATQQAGDGCQHDLSGLARLINESEVDAALLASELPEQLPAEVSSAAYRTVQEALTNVCKHAPGAAATVRVYHSDDQLHVHVRNTAASEAPSANLPSGGYGLAGLAERAEQLGGSFAAATLTSGGFELHASYPLGPNPSEPSSPADLAVRESTDAGAGTTTEPLSTAAAD</sequence>